<protein>
    <submittedName>
        <fullName evidence="3">Copper amine oxidase domain protein</fullName>
    </submittedName>
</protein>
<feature type="chain" id="PRO_5039638547" evidence="1">
    <location>
        <begin position="24"/>
        <end position="434"/>
    </location>
</feature>
<dbReference type="Proteomes" id="UP000070174">
    <property type="component" value="Unassembled WGS sequence"/>
</dbReference>
<organism evidence="3">
    <name type="scientific">Peptoniphilus harei</name>
    <dbReference type="NCBI Taxonomy" id="54005"/>
    <lineage>
        <taxon>Bacteria</taxon>
        <taxon>Bacillati</taxon>
        <taxon>Bacillota</taxon>
        <taxon>Tissierellia</taxon>
        <taxon>Tissierellales</taxon>
        <taxon>Peptoniphilaceae</taxon>
        <taxon>Peptoniphilus</taxon>
    </lineage>
</organism>
<dbReference type="InterPro" id="IPR036582">
    <property type="entry name" value="Mao_N_sf"/>
</dbReference>
<reference evidence="3 4" key="1">
    <citation type="submission" date="2016-01" db="EMBL/GenBank/DDBJ databases">
        <authorList>
            <person name="Oliw E.H."/>
        </authorList>
    </citation>
    <scope>NUCLEOTIDE SEQUENCE [LARGE SCALE GENOMIC DNA]</scope>
    <source>
        <strain evidence="3 4">CMW7756A</strain>
    </source>
</reference>
<dbReference type="AlphaFoldDB" id="A0A133PQD7"/>
<evidence type="ECO:0000256" key="1">
    <source>
        <dbReference type="SAM" id="SignalP"/>
    </source>
</evidence>
<gene>
    <name evidence="3" type="ORF">HMPREF3229_00822</name>
</gene>
<name>A0A133PQD7_9FIRM</name>
<evidence type="ECO:0000259" key="2">
    <source>
        <dbReference type="Pfam" id="PF07833"/>
    </source>
</evidence>
<feature type="domain" description="Copper amine oxidase-like N-terminal" evidence="2">
    <location>
        <begin position="50"/>
        <end position="144"/>
    </location>
</feature>
<dbReference type="Pfam" id="PF07833">
    <property type="entry name" value="Cu_amine_oxidN1"/>
    <property type="match status" value="1"/>
</dbReference>
<dbReference type="SUPFAM" id="SSF55383">
    <property type="entry name" value="Copper amine oxidase, domain N"/>
    <property type="match status" value="1"/>
</dbReference>
<evidence type="ECO:0000313" key="4">
    <source>
        <dbReference type="Proteomes" id="UP000070174"/>
    </source>
</evidence>
<sequence>MRGFKKIFFGLVFILLLSTRTYAYDFDTPLVIDGMDCETAYKSDSNYYGFISNSRTYVPLRFISETLGFDVIYDQTTRNIRITGNGQEVGMNVRSKNLEVNGVKKTMDVAPILYKDSTYVPIRYVGESLNKPVSWNPNDRAVYIGNGFNSRNIDYSNFKKLDFSKFGFNLYVKDNFEDNILIENSSGDGLVNFYDKSLYKKGTMNGLVGSIGTEDEKAFFPAINIYQEDGKVLVRYEFSDGSLKKLDPSLRGSDNILKVFQESVAIPTNNTFPKFDLKGLNKLKASEAKAKTKAEDDAKVLEKAKVNPNKEAYTVFTFGNPKVTIKIPNDLMQELVVKKLTWRPGYSICDKKIVQSGNKVFGGCIKFYEQFEQKKGEYEMYDGLYKLINSKGTIKTAEGIPRDAQIDFNNKEMTKRFLDLEKRVDKEVIVTIEK</sequence>
<feature type="signal peptide" evidence="1">
    <location>
        <begin position="1"/>
        <end position="23"/>
    </location>
</feature>
<dbReference type="RefSeq" id="WP_060800014.1">
    <property type="nucleotide sequence ID" value="NZ_KQ957097.1"/>
</dbReference>
<dbReference type="PATRIC" id="fig|54005.3.peg.810"/>
<dbReference type="EMBL" id="LRQE01000024">
    <property type="protein sequence ID" value="KXA30814.1"/>
    <property type="molecule type" value="Genomic_DNA"/>
</dbReference>
<evidence type="ECO:0000313" key="3">
    <source>
        <dbReference type="EMBL" id="KXA30814.1"/>
    </source>
</evidence>
<accession>A0A133PQD7</accession>
<dbReference type="InterPro" id="IPR012854">
    <property type="entry name" value="Cu_amine_oxidase-like_N"/>
</dbReference>
<dbReference type="Gene3D" id="3.30.457.10">
    <property type="entry name" value="Copper amine oxidase-like, N-terminal domain"/>
    <property type="match status" value="1"/>
</dbReference>
<proteinExistence type="predicted"/>
<keyword evidence="1" id="KW-0732">Signal</keyword>
<comment type="caution">
    <text evidence="3">The sequence shown here is derived from an EMBL/GenBank/DDBJ whole genome shotgun (WGS) entry which is preliminary data.</text>
</comment>